<dbReference type="RefSeq" id="WP_000620004.1">
    <property type="nucleotide sequence ID" value="NZ_ACYU01000054.1"/>
</dbReference>
<sequence>MIRKYQQGLATLLITSILLSIALVVTLGSYKNLFYQIKRAQNEVKARQEHWLAEGGMECVYSLAKLANKLENLQVNDINSYCKLPLALSDLTLDIISGKIKSKPNSQYNTELTKIISNYSTSSSSGAMKSTANLFFNTSMSFYTPDPGVETPDGFECTIIRHKGSINLRGPMDNKGLQDGKPPSNDFNSLKNCLMTHRSHWGDKDIVPDLDLKPFEEFFGVKEENHDQVRSKFDYRIAGGGVNCGQRVKEKIFAHQEANPGGKITIWVDGHCEIADPYILDIALESQKTDGLLLLVHEGVFSMNSSPEEGQSSPDIKGLVFHFNDQYDASENHWNGMVNKANLFHSVHNFALADRKKTSFYHHGSISLTGGFYIDDDKNNAMFNNSMAFHFNSDVINNLQNSFVSGLKWQEGSWNAQ</sequence>
<evidence type="ECO:0000313" key="1">
    <source>
        <dbReference type="EMBL" id="EEW07337.1"/>
    </source>
</evidence>
<name>D2YD28_VIBMI</name>
<organism evidence="1 2">
    <name type="scientific">Vibrio mimicus VM603</name>
    <dbReference type="NCBI Taxonomy" id="671074"/>
    <lineage>
        <taxon>Bacteria</taxon>
        <taxon>Pseudomonadati</taxon>
        <taxon>Pseudomonadota</taxon>
        <taxon>Gammaproteobacteria</taxon>
        <taxon>Vibrionales</taxon>
        <taxon>Vibrionaceae</taxon>
        <taxon>Vibrio</taxon>
    </lineage>
</organism>
<reference evidence="1 2" key="1">
    <citation type="journal article" date="2009" name="BMC Evol. Biol.">
        <title>Genomic taxonomy of Vibrios.</title>
        <authorList>
            <person name="Thompson C.C."/>
            <person name="Vicente A.C."/>
            <person name="Souza R.C."/>
            <person name="Vasconcelos A.T."/>
            <person name="Vesth T."/>
            <person name="Alves N.Jr."/>
            <person name="Ussery D.W."/>
            <person name="Iida T."/>
            <person name="Thompson F.L."/>
        </authorList>
    </citation>
    <scope>NUCLEOTIDE SEQUENCE [LARGE SCALE GENOMIC DNA]</scope>
    <source>
        <strain evidence="1 2">VM603</strain>
    </source>
</reference>
<protein>
    <submittedName>
        <fullName evidence="1">Uncharacterized protein</fullName>
    </submittedName>
</protein>
<comment type="caution">
    <text evidence="1">The sequence shown here is derived from an EMBL/GenBank/DDBJ whole genome shotgun (WGS) entry which is preliminary data.</text>
</comment>
<accession>D2YD28</accession>
<evidence type="ECO:0000313" key="2">
    <source>
        <dbReference type="Proteomes" id="UP000004827"/>
    </source>
</evidence>
<dbReference type="Proteomes" id="UP000004827">
    <property type="component" value="Unassembled WGS sequence"/>
</dbReference>
<gene>
    <name evidence="1" type="ORF">VMB_14250</name>
</gene>
<proteinExistence type="predicted"/>
<dbReference type="EMBL" id="ACYU01000054">
    <property type="protein sequence ID" value="EEW07337.1"/>
    <property type="molecule type" value="Genomic_DNA"/>
</dbReference>
<dbReference type="AlphaFoldDB" id="D2YD28"/>